<evidence type="ECO:0000259" key="2">
    <source>
        <dbReference type="Pfam" id="PF24714"/>
    </source>
</evidence>
<feature type="region of interest" description="Disordered" evidence="1">
    <location>
        <begin position="1"/>
        <end position="28"/>
    </location>
</feature>
<dbReference type="PANTHER" id="PTHR31355:SF4">
    <property type="entry name" value="TOG DOMAIN-CONTAINING PROTEIN"/>
    <property type="match status" value="1"/>
</dbReference>
<feature type="compositionally biased region" description="Low complexity" evidence="1">
    <location>
        <begin position="894"/>
        <end position="910"/>
    </location>
</feature>
<dbReference type="GO" id="GO:0008017">
    <property type="term" value="F:microtubule binding"/>
    <property type="evidence" value="ECO:0000318"/>
    <property type="project" value="GO_Central"/>
</dbReference>
<feature type="compositionally biased region" description="Basic and acidic residues" evidence="1">
    <location>
        <begin position="1519"/>
        <end position="1533"/>
    </location>
</feature>
<dbReference type="Gene3D" id="1.25.10.10">
    <property type="entry name" value="Leucine-rich Repeat Variant"/>
    <property type="match status" value="1"/>
</dbReference>
<name>A0A1Y1IC54_KLENI</name>
<dbReference type="InterPro" id="IPR011989">
    <property type="entry name" value="ARM-like"/>
</dbReference>
<dbReference type="InterPro" id="IPR033337">
    <property type="entry name" value="TORTIFOLIA1/SINE1-2"/>
</dbReference>
<feature type="compositionally biased region" description="Basic and acidic residues" evidence="1">
    <location>
        <begin position="1345"/>
        <end position="1359"/>
    </location>
</feature>
<gene>
    <name evidence="3" type="ORF">KFL_002480060</name>
</gene>
<feature type="compositionally biased region" description="Basic and acidic residues" evidence="1">
    <location>
        <begin position="818"/>
        <end position="836"/>
    </location>
</feature>
<organism evidence="3 4">
    <name type="scientific">Klebsormidium nitens</name>
    <name type="common">Green alga</name>
    <name type="synonym">Ulothrix nitens</name>
    <dbReference type="NCBI Taxonomy" id="105231"/>
    <lineage>
        <taxon>Eukaryota</taxon>
        <taxon>Viridiplantae</taxon>
        <taxon>Streptophyta</taxon>
        <taxon>Klebsormidiophyceae</taxon>
        <taxon>Klebsormidiales</taxon>
        <taxon>Klebsormidiaceae</taxon>
        <taxon>Klebsormidium</taxon>
    </lineage>
</organism>
<feature type="compositionally biased region" description="Basic and acidic residues" evidence="1">
    <location>
        <begin position="785"/>
        <end position="796"/>
    </location>
</feature>
<feature type="compositionally biased region" description="Basic and acidic residues" evidence="1">
    <location>
        <begin position="1118"/>
        <end position="1138"/>
    </location>
</feature>
<feature type="region of interest" description="Disordered" evidence="1">
    <location>
        <begin position="333"/>
        <end position="471"/>
    </location>
</feature>
<proteinExistence type="predicted"/>
<feature type="compositionally biased region" description="Basic and acidic residues" evidence="1">
    <location>
        <begin position="1152"/>
        <end position="1164"/>
    </location>
</feature>
<feature type="region of interest" description="Disordered" evidence="1">
    <location>
        <begin position="525"/>
        <end position="558"/>
    </location>
</feature>
<dbReference type="InterPro" id="IPR057600">
    <property type="entry name" value="TORTIFOLIA1/SINE1-2_N"/>
</dbReference>
<feature type="compositionally biased region" description="Basic and acidic residues" evidence="1">
    <location>
        <begin position="1485"/>
        <end position="1494"/>
    </location>
</feature>
<keyword evidence="4" id="KW-1185">Reference proteome</keyword>
<feature type="region of interest" description="Disordered" evidence="1">
    <location>
        <begin position="1331"/>
        <end position="1616"/>
    </location>
</feature>
<evidence type="ECO:0000313" key="3">
    <source>
        <dbReference type="EMBL" id="GAQ85668.1"/>
    </source>
</evidence>
<dbReference type="Pfam" id="PF24714">
    <property type="entry name" value="TOR1L1_N"/>
    <property type="match status" value="1"/>
</dbReference>
<sequence length="1707" mass="179160">MGTPVEPSTPPPEPSTSPPSSSAKIYPPSPLLRHRMAELRQSATCQDALFSLNQIVKEMQPSAVPRFLTHLQSETSSPPRKPSYAHHAISLYISLAREHKEKLVPQIPRVMRNLMLHLKTPGVVAGTGGSPGGGGESSVHQACAQVVLELARIPVNGEAAGTQLLQDICSPLIGALSKGENGPLYGASTELFGAAYCLKALVDCSDVWQRASDGLVDDVCSETAEVLRTEGAAVFLQLACSLARSNIAVCQHYADDLLQAAGQALQWHAASWQQRFAAAKLYTEVLSRADSDVVAPLGPSALKVLESVRDSDPSPYVREQAVDAIRALKGRSFLRDSQPSFRGPKTPDASPPRRTPKASPPRRTPPASPPLTGALAPARPTPSAESPKLPPKRSKFADVAAGDVSSSERPKKRAPPVLASVEWPSGEGGGPFGGSPIYELPEEDDASPLLTARRVPPAATSPRDPPQGLQTLTEDGAAADWRRNAKLMQSAEWPAGGLGSPVYEPEDFDLTPLGVADVTGGAPGAFRPAAQLGRTPLKKSPLSAPSGGPEPATPETTPVFVIARTPPLVARSLEGANSSGVSTAGEVPQSSPPPERGSLSPRTLGPELGLANLLTDNFSGGEVLQSDPPHAGGSPLSPRSPGPELGLANLLSDDTDAGQALPDVVLSVSKIPRPPSTRRDSGDSSDGPESSPPHAEAEAPAPLTVNVQGEPPSPSSPAHQPRPENSPSRIPTPSTIPRPKASVIAGSHIPPAPAQGLSPRPEKQLQGEALSKPTSPGGLQGLSSRPEKQLQREALSRPRSPSAELERGAKKRAPGVLLKRESFEERLRQVADRRESGGLGALERPRRASAAGLEEIGAGRGKEKGNGNTRRKSSIGPADFLATSPRQMIRRLTSESPASAKTSPSTTPKSVLTFNTPGARLPGSTLAPESSAYTPPETPGAEAGTENRLDGETGQSESGGNEPSVDGDAGAKDGVNGDGGNALEMDKEIDEDLVSMESPGTGSDTWAKEGGVSGAGDVLVTSSRRESANGGGAAGRYSFGEDSGSDTEAPKGTREDTEGRGHVEDAQPLIAFGSGVLEEGSGETSLGEGHVERSGPQVVGARFAKLLDQANTEAANETGKKVQEGIKAEAFESERSKAEPPTIPSGASPSKASRDEDLHRKEDEQSPAAHSGGSPDRNEEWRVHENPIAAPDAGRASLSPGWEASETTFDKETLRRMSAGEVSSPAPPEGLGVWVRGDREEGLGLEARLSEGSEEREATVPEGRIGEVSDEGVGVWGDARGSGKEVLCLEARLREGSEEREASVPGGRSGEVSEEGLEICANVGANREEGFENFEGLEASLSEGSKQHETSASEETRDEVSEEQEGLESEEKGGSGRGEEKASGVRVVEAKEGLENEAGLEEPKGAQSWSGPAAEVSDSESPERSGVPNDADRDGSPEAAEGSGARDIRNEESKERTAEGEEKRNTEMEGGIEEESEAGAPQADEENRGAKEEAVGEVPAKLVRGEFYQVQDGSAVGRGPEDKPALEGGREREEEADSKNQTSRSGTEVVGETSDVTTEGESPNGQPSTVSSDVRTADCVNKSAEEKSKDAPRVESREEEKSTSASSEMMGASPPKVKKRVTFSEHNQYQMIEPNPPPEERALMRSDAPERLRLRDWVRFAGRAAEKGVRNTVIAIAAAEVGTVMWVVTRGLWEAYCAPTINVPLPS</sequence>
<dbReference type="InterPro" id="IPR016024">
    <property type="entry name" value="ARM-type_fold"/>
</dbReference>
<dbReference type="Proteomes" id="UP000054558">
    <property type="component" value="Unassembled WGS sequence"/>
</dbReference>
<feature type="compositionally biased region" description="Low complexity" evidence="1">
    <location>
        <begin position="543"/>
        <end position="558"/>
    </location>
</feature>
<feature type="region of interest" description="Disordered" evidence="1">
    <location>
        <begin position="1294"/>
        <end position="1315"/>
    </location>
</feature>
<feature type="compositionally biased region" description="Basic and acidic residues" evidence="1">
    <location>
        <begin position="1444"/>
        <end position="1467"/>
    </location>
</feature>
<dbReference type="GO" id="GO:0005874">
    <property type="term" value="C:microtubule"/>
    <property type="evidence" value="ECO:0007669"/>
    <property type="project" value="InterPro"/>
</dbReference>
<dbReference type="EMBL" id="DF237197">
    <property type="protein sequence ID" value="GAQ85668.1"/>
    <property type="molecule type" value="Genomic_DNA"/>
</dbReference>
<feature type="compositionally biased region" description="Low complexity" evidence="1">
    <location>
        <begin position="726"/>
        <end position="739"/>
    </location>
</feature>
<dbReference type="SUPFAM" id="SSF48371">
    <property type="entry name" value="ARM repeat"/>
    <property type="match status" value="1"/>
</dbReference>
<feature type="compositionally biased region" description="Pro residues" evidence="1">
    <location>
        <begin position="358"/>
        <end position="369"/>
    </location>
</feature>
<protein>
    <recommendedName>
        <fullName evidence="2">TORTIFOLIA1/SINE1-2 N-terminal domain-containing protein</fullName>
    </recommendedName>
</protein>
<feature type="region of interest" description="Disordered" evidence="1">
    <location>
        <begin position="575"/>
        <end position="1094"/>
    </location>
</feature>
<accession>A0A1Y1IC54</accession>
<dbReference type="PANTHER" id="PTHR31355">
    <property type="entry name" value="MICROTUBULE-ASSOCIATED PROTEIN TORTIFOLIA1"/>
    <property type="match status" value="1"/>
</dbReference>
<evidence type="ECO:0000313" key="4">
    <source>
        <dbReference type="Proteomes" id="UP000054558"/>
    </source>
</evidence>
<feature type="compositionally biased region" description="Low complexity" evidence="1">
    <location>
        <begin position="632"/>
        <end position="647"/>
    </location>
</feature>
<feature type="region of interest" description="Disordered" evidence="1">
    <location>
        <begin position="1112"/>
        <end position="1234"/>
    </location>
</feature>
<feature type="domain" description="TORTIFOLIA1/SINE1-2 N-terminal" evidence="2">
    <location>
        <begin position="39"/>
        <end position="329"/>
    </location>
</feature>
<feature type="compositionally biased region" description="Low complexity" evidence="1">
    <location>
        <begin position="684"/>
        <end position="702"/>
    </location>
</feature>
<feature type="compositionally biased region" description="Basic and acidic residues" evidence="1">
    <location>
        <begin position="1583"/>
        <end position="1602"/>
    </location>
</feature>
<feature type="compositionally biased region" description="Pro residues" evidence="1">
    <location>
        <begin position="7"/>
        <end position="17"/>
    </location>
</feature>
<feature type="compositionally biased region" description="Basic and acidic residues" evidence="1">
    <location>
        <begin position="1369"/>
        <end position="1394"/>
    </location>
</feature>
<evidence type="ECO:0000256" key="1">
    <source>
        <dbReference type="SAM" id="MobiDB-lite"/>
    </source>
</evidence>
<feature type="compositionally biased region" description="Basic and acidic residues" evidence="1">
    <location>
        <begin position="1048"/>
        <end position="1065"/>
    </location>
</feature>
<feature type="compositionally biased region" description="Polar residues" evidence="1">
    <location>
        <begin position="1554"/>
        <end position="1574"/>
    </location>
</feature>
<feature type="compositionally biased region" description="Basic and acidic residues" evidence="1">
    <location>
        <begin position="1176"/>
        <end position="1185"/>
    </location>
</feature>
<dbReference type="OrthoDB" id="611190at2759"/>
<feature type="compositionally biased region" description="Low complexity" evidence="1">
    <location>
        <begin position="1073"/>
        <end position="1088"/>
    </location>
</feature>
<reference evidence="3 4" key="1">
    <citation type="journal article" date="2014" name="Nat. Commun.">
        <title>Klebsormidium flaccidum genome reveals primary factors for plant terrestrial adaptation.</title>
        <authorList>
            <person name="Hori K."/>
            <person name="Maruyama F."/>
            <person name="Fujisawa T."/>
            <person name="Togashi T."/>
            <person name="Yamamoto N."/>
            <person name="Seo M."/>
            <person name="Sato S."/>
            <person name="Yamada T."/>
            <person name="Mori H."/>
            <person name="Tajima N."/>
            <person name="Moriyama T."/>
            <person name="Ikeuchi M."/>
            <person name="Watanabe M."/>
            <person name="Wada H."/>
            <person name="Kobayashi K."/>
            <person name="Saito M."/>
            <person name="Masuda T."/>
            <person name="Sasaki-Sekimoto Y."/>
            <person name="Mashiguchi K."/>
            <person name="Awai K."/>
            <person name="Shimojima M."/>
            <person name="Masuda S."/>
            <person name="Iwai M."/>
            <person name="Nobusawa T."/>
            <person name="Narise T."/>
            <person name="Kondo S."/>
            <person name="Saito H."/>
            <person name="Sato R."/>
            <person name="Murakawa M."/>
            <person name="Ihara Y."/>
            <person name="Oshima-Yamada Y."/>
            <person name="Ohtaka K."/>
            <person name="Satoh M."/>
            <person name="Sonobe K."/>
            <person name="Ishii M."/>
            <person name="Ohtani R."/>
            <person name="Kanamori-Sato M."/>
            <person name="Honoki R."/>
            <person name="Miyazaki D."/>
            <person name="Mochizuki H."/>
            <person name="Umetsu J."/>
            <person name="Higashi K."/>
            <person name="Shibata D."/>
            <person name="Kamiya Y."/>
            <person name="Sato N."/>
            <person name="Nakamura Y."/>
            <person name="Tabata S."/>
            <person name="Ida S."/>
            <person name="Kurokawa K."/>
            <person name="Ohta H."/>
        </authorList>
    </citation>
    <scope>NUCLEOTIDE SEQUENCE [LARGE SCALE GENOMIC DNA]</scope>
    <source>
        <strain evidence="3 4">NIES-2285</strain>
    </source>
</reference>